<feature type="non-terminal residue" evidence="2">
    <location>
        <position position="1"/>
    </location>
</feature>
<dbReference type="Pfam" id="PF17921">
    <property type="entry name" value="Integrase_H2C2"/>
    <property type="match status" value="1"/>
</dbReference>
<dbReference type="OrthoDB" id="5027908at2759"/>
<dbReference type="Gene3D" id="1.10.340.70">
    <property type="match status" value="1"/>
</dbReference>
<dbReference type="AlphaFoldDB" id="A0A6A5S4X5"/>
<organism evidence="2 3">
    <name type="scientific">Clathrospora elynae</name>
    <dbReference type="NCBI Taxonomy" id="706981"/>
    <lineage>
        <taxon>Eukaryota</taxon>
        <taxon>Fungi</taxon>
        <taxon>Dikarya</taxon>
        <taxon>Ascomycota</taxon>
        <taxon>Pezizomycotina</taxon>
        <taxon>Dothideomycetes</taxon>
        <taxon>Pleosporomycetidae</taxon>
        <taxon>Pleosporales</taxon>
        <taxon>Diademaceae</taxon>
        <taxon>Clathrospora</taxon>
    </lineage>
</organism>
<reference evidence="2" key="1">
    <citation type="journal article" date="2020" name="Stud. Mycol.">
        <title>101 Dothideomycetes genomes: a test case for predicting lifestyles and emergence of pathogens.</title>
        <authorList>
            <person name="Haridas S."/>
            <person name="Albert R."/>
            <person name="Binder M."/>
            <person name="Bloem J."/>
            <person name="Labutti K."/>
            <person name="Salamov A."/>
            <person name="Andreopoulos B."/>
            <person name="Baker S."/>
            <person name="Barry K."/>
            <person name="Bills G."/>
            <person name="Bluhm B."/>
            <person name="Cannon C."/>
            <person name="Castanera R."/>
            <person name="Culley D."/>
            <person name="Daum C."/>
            <person name="Ezra D."/>
            <person name="Gonzalez J."/>
            <person name="Henrissat B."/>
            <person name="Kuo A."/>
            <person name="Liang C."/>
            <person name="Lipzen A."/>
            <person name="Lutzoni F."/>
            <person name="Magnuson J."/>
            <person name="Mondo S."/>
            <person name="Nolan M."/>
            <person name="Ohm R."/>
            <person name="Pangilinan J."/>
            <person name="Park H.-J."/>
            <person name="Ramirez L."/>
            <person name="Alfaro M."/>
            <person name="Sun H."/>
            <person name="Tritt A."/>
            <person name="Yoshinaga Y."/>
            <person name="Zwiers L.-H."/>
            <person name="Turgeon B."/>
            <person name="Goodwin S."/>
            <person name="Spatafora J."/>
            <person name="Crous P."/>
            <person name="Grigoriev I."/>
        </authorList>
    </citation>
    <scope>NUCLEOTIDE SEQUENCE</scope>
    <source>
        <strain evidence="2">CBS 161.51</strain>
    </source>
</reference>
<accession>A0A6A5S4X5</accession>
<evidence type="ECO:0000313" key="3">
    <source>
        <dbReference type="Proteomes" id="UP000800038"/>
    </source>
</evidence>
<sequence>KRALNFFVRDGYLFRKTTRNIAIRRVVDDHDLQTAAIWDIHRQIGHRGVNAVFTMLAQRYWWKDMHADVRSKLAACPECQYRSSKRMVDMLTNTFAFALWECVAMDIVYMP</sequence>
<name>A0A6A5S4X5_9PLEO</name>
<dbReference type="EMBL" id="ML976415">
    <property type="protein sequence ID" value="KAF1934650.1"/>
    <property type="molecule type" value="Genomic_DNA"/>
</dbReference>
<gene>
    <name evidence="2" type="ORF">EJ02DRAFT_300301</name>
</gene>
<keyword evidence="3" id="KW-1185">Reference proteome</keyword>
<feature type="domain" description="Integrase zinc-binding" evidence="1">
    <location>
        <begin position="29"/>
        <end position="84"/>
    </location>
</feature>
<protein>
    <recommendedName>
        <fullName evidence="1">Integrase zinc-binding domain-containing protein</fullName>
    </recommendedName>
</protein>
<evidence type="ECO:0000313" key="2">
    <source>
        <dbReference type="EMBL" id="KAF1934650.1"/>
    </source>
</evidence>
<proteinExistence type="predicted"/>
<feature type="non-terminal residue" evidence="2">
    <location>
        <position position="111"/>
    </location>
</feature>
<evidence type="ECO:0000259" key="1">
    <source>
        <dbReference type="Pfam" id="PF17921"/>
    </source>
</evidence>
<dbReference type="InterPro" id="IPR041588">
    <property type="entry name" value="Integrase_H2C2"/>
</dbReference>
<dbReference type="Proteomes" id="UP000800038">
    <property type="component" value="Unassembled WGS sequence"/>
</dbReference>